<sequence>MLMKQLYDPVRQVYCIPRNRMFFELIVFYVNHGILSKPIDIPLVNFLKQLKIPRFDFLHQDLYTEELKYYFSDNEFLTNLKRKYDIPQLYETTEIRYLSRPGKKRFLWRAIEYNETLFGPFYRFSYGLVCLISIFLFLYEIIVTRNEHFIKFTERYRGYVQNSIHPVNITVQFIDYRPQMTSWCFRSEILFASLWTFELFVRIYSAPNFRFYIKSALFWIDIVNLLNTLIYILLGFAHNQQKELQTDYIKSVTLYFQMIDIFKTLRMIKLGRYHRSIKLIIESLGKASMEFLTLCTVLFGTACVFGTIIYAIERTTNPTSTVLFPNVGTSVYYTILAITNVGFEGFLPSTYLGKWMACAAITIGILSSALTLPLILSPYNRQLLMKTKTVIYRDEFDVELSHDDFDRDAQASIFNQLTKLDFIFGQSSLLKTFVFFKMNWSELFI</sequence>
<evidence type="ECO:0000313" key="15">
    <source>
        <dbReference type="Proteomes" id="UP000663852"/>
    </source>
</evidence>
<dbReference type="GO" id="GO:0005249">
    <property type="term" value="F:voltage-gated potassium channel activity"/>
    <property type="evidence" value="ECO:0007669"/>
    <property type="project" value="InterPro"/>
</dbReference>
<keyword evidence="5" id="KW-0631">Potassium channel</keyword>
<feature type="transmembrane region" description="Helical" evidence="12">
    <location>
        <begin position="355"/>
        <end position="376"/>
    </location>
</feature>
<dbReference type="Gene3D" id="1.10.287.70">
    <property type="match status" value="1"/>
</dbReference>
<evidence type="ECO:0000256" key="2">
    <source>
        <dbReference type="ARBA" id="ARBA00022448"/>
    </source>
</evidence>
<feature type="transmembrane region" description="Helical" evidence="12">
    <location>
        <begin position="291"/>
        <end position="312"/>
    </location>
</feature>
<evidence type="ECO:0000259" key="13">
    <source>
        <dbReference type="Pfam" id="PF00520"/>
    </source>
</evidence>
<organism evidence="14 15">
    <name type="scientific">Adineta ricciae</name>
    <name type="common">Rotifer</name>
    <dbReference type="NCBI Taxonomy" id="249248"/>
    <lineage>
        <taxon>Eukaryota</taxon>
        <taxon>Metazoa</taxon>
        <taxon>Spiralia</taxon>
        <taxon>Gnathifera</taxon>
        <taxon>Rotifera</taxon>
        <taxon>Eurotatoria</taxon>
        <taxon>Bdelloidea</taxon>
        <taxon>Adinetida</taxon>
        <taxon>Adinetidae</taxon>
        <taxon>Adineta</taxon>
    </lineage>
</organism>
<evidence type="ECO:0000256" key="9">
    <source>
        <dbReference type="ARBA" id="ARBA00023065"/>
    </source>
</evidence>
<comment type="subcellular location">
    <subcellularLocation>
        <location evidence="1">Membrane</location>
        <topology evidence="1">Multi-pass membrane protein</topology>
    </subcellularLocation>
</comment>
<feature type="domain" description="Ion transport" evidence="13">
    <location>
        <begin position="134"/>
        <end position="381"/>
    </location>
</feature>
<dbReference type="OrthoDB" id="9998440at2759"/>
<evidence type="ECO:0000256" key="4">
    <source>
        <dbReference type="ARBA" id="ARBA00022692"/>
    </source>
</evidence>
<dbReference type="InterPro" id="IPR005821">
    <property type="entry name" value="Ion_trans_dom"/>
</dbReference>
<feature type="transmembrane region" description="Helical" evidence="12">
    <location>
        <begin position="324"/>
        <end position="343"/>
    </location>
</feature>
<dbReference type="InterPro" id="IPR028325">
    <property type="entry name" value="VG_K_chnl"/>
</dbReference>
<keyword evidence="7" id="KW-0630">Potassium</keyword>
<feature type="transmembrane region" description="Helical" evidence="12">
    <location>
        <begin position="216"/>
        <end position="237"/>
    </location>
</feature>
<dbReference type="InterPro" id="IPR027359">
    <property type="entry name" value="Volt_channel_dom_sf"/>
</dbReference>
<evidence type="ECO:0000256" key="11">
    <source>
        <dbReference type="ARBA" id="ARBA00023303"/>
    </source>
</evidence>
<evidence type="ECO:0000256" key="10">
    <source>
        <dbReference type="ARBA" id="ARBA00023136"/>
    </source>
</evidence>
<proteinExistence type="predicted"/>
<reference evidence="14" key="1">
    <citation type="submission" date="2021-02" db="EMBL/GenBank/DDBJ databases">
        <authorList>
            <person name="Nowell W R."/>
        </authorList>
    </citation>
    <scope>NUCLEOTIDE SEQUENCE</scope>
</reference>
<evidence type="ECO:0000256" key="6">
    <source>
        <dbReference type="ARBA" id="ARBA00022882"/>
    </source>
</evidence>
<keyword evidence="3" id="KW-0633">Potassium transport</keyword>
<dbReference type="Pfam" id="PF00520">
    <property type="entry name" value="Ion_trans"/>
    <property type="match status" value="1"/>
</dbReference>
<dbReference type="PANTHER" id="PTHR11537">
    <property type="entry name" value="VOLTAGE-GATED POTASSIUM CHANNEL"/>
    <property type="match status" value="1"/>
</dbReference>
<dbReference type="EMBL" id="CAJNOJ010000081">
    <property type="protein sequence ID" value="CAF1059798.1"/>
    <property type="molecule type" value="Genomic_DNA"/>
</dbReference>
<dbReference type="Gene3D" id="1.20.120.350">
    <property type="entry name" value="Voltage-gated potassium channels. Chain C"/>
    <property type="match status" value="1"/>
</dbReference>
<name>A0A814L1I8_ADIRI</name>
<dbReference type="PANTHER" id="PTHR11537:SF254">
    <property type="entry name" value="POTASSIUM VOLTAGE-GATED CHANNEL PROTEIN SHAB"/>
    <property type="match status" value="1"/>
</dbReference>
<keyword evidence="8 12" id="KW-1133">Transmembrane helix</keyword>
<dbReference type="AlphaFoldDB" id="A0A814L1I8"/>
<evidence type="ECO:0000256" key="8">
    <source>
        <dbReference type="ARBA" id="ARBA00022989"/>
    </source>
</evidence>
<dbReference type="GO" id="GO:0001508">
    <property type="term" value="P:action potential"/>
    <property type="evidence" value="ECO:0007669"/>
    <property type="project" value="TreeGrafter"/>
</dbReference>
<keyword evidence="10 12" id="KW-0472">Membrane</keyword>
<dbReference type="SUPFAM" id="SSF81324">
    <property type="entry name" value="Voltage-gated potassium channels"/>
    <property type="match status" value="1"/>
</dbReference>
<accession>A0A814L1I8</accession>
<dbReference type="GO" id="GO:0008076">
    <property type="term" value="C:voltage-gated potassium channel complex"/>
    <property type="evidence" value="ECO:0007669"/>
    <property type="project" value="InterPro"/>
</dbReference>
<dbReference type="PRINTS" id="PR00169">
    <property type="entry name" value="KCHANNEL"/>
</dbReference>
<evidence type="ECO:0000256" key="1">
    <source>
        <dbReference type="ARBA" id="ARBA00004141"/>
    </source>
</evidence>
<gene>
    <name evidence="14" type="ORF">EDS130_LOCUS17862</name>
</gene>
<keyword evidence="9" id="KW-0406">Ion transport</keyword>
<protein>
    <recommendedName>
        <fullName evidence="13">Ion transport domain-containing protein</fullName>
    </recommendedName>
</protein>
<evidence type="ECO:0000313" key="14">
    <source>
        <dbReference type="EMBL" id="CAF1059798.1"/>
    </source>
</evidence>
<evidence type="ECO:0000256" key="3">
    <source>
        <dbReference type="ARBA" id="ARBA00022538"/>
    </source>
</evidence>
<keyword evidence="2" id="KW-0813">Transport</keyword>
<comment type="caution">
    <text evidence="14">The sequence shown here is derived from an EMBL/GenBank/DDBJ whole genome shotgun (WGS) entry which is preliminary data.</text>
</comment>
<dbReference type="Proteomes" id="UP000663852">
    <property type="component" value="Unassembled WGS sequence"/>
</dbReference>
<evidence type="ECO:0000256" key="7">
    <source>
        <dbReference type="ARBA" id="ARBA00022958"/>
    </source>
</evidence>
<keyword evidence="11" id="KW-0407">Ion channel</keyword>
<keyword evidence="6" id="KW-0851">Voltage-gated channel</keyword>
<feature type="transmembrane region" description="Helical" evidence="12">
    <location>
        <begin position="124"/>
        <end position="142"/>
    </location>
</feature>
<keyword evidence="4 12" id="KW-0812">Transmembrane</keyword>
<evidence type="ECO:0000256" key="12">
    <source>
        <dbReference type="SAM" id="Phobius"/>
    </source>
</evidence>
<evidence type="ECO:0000256" key="5">
    <source>
        <dbReference type="ARBA" id="ARBA00022826"/>
    </source>
</evidence>